<dbReference type="RefSeq" id="WP_089083762.1">
    <property type="nucleotide sequence ID" value="NZ_AP018823.1"/>
</dbReference>
<accession>A0A3G9GJM7</accession>
<reference evidence="2" key="1">
    <citation type="journal article" date="2017" name="Biotechnol. Biofuels">
        <title>Evaluation of environmental bacterial communities as a factor affecting the growth of duckweed Lemna minor.</title>
        <authorList>
            <person name="Ishizawa H."/>
            <person name="Kuroda M."/>
            <person name="Morikawa M."/>
            <person name="Ike M."/>
        </authorList>
    </citation>
    <scope>NUCLEOTIDE SEQUENCE [LARGE SCALE GENOMIC DNA]</scope>
    <source>
        <strain evidence="2">H3</strain>
    </source>
</reference>
<keyword evidence="2" id="KW-1185">Reference proteome</keyword>
<reference evidence="1 2" key="2">
    <citation type="journal article" date="2017" name="Genome Announc.">
        <title>Draft genome sequence of Aquitalea magnusonii strain H3, a plant growth-promoting bacterium of duckweed Lemna minor.</title>
        <authorList>
            <person name="Ishizawa H."/>
            <person name="Kuroda M."/>
            <person name="Ike M."/>
        </authorList>
    </citation>
    <scope>NUCLEOTIDE SEQUENCE [LARGE SCALE GENOMIC DNA]</scope>
    <source>
        <strain evidence="1 2">H3</strain>
    </source>
</reference>
<proteinExistence type="predicted"/>
<evidence type="ECO:0000313" key="2">
    <source>
        <dbReference type="Proteomes" id="UP000198290"/>
    </source>
</evidence>
<dbReference type="EMBL" id="AP018823">
    <property type="protein sequence ID" value="BBF85737.1"/>
    <property type="molecule type" value="Genomic_DNA"/>
</dbReference>
<name>A0A3G9GJM7_9NEIS</name>
<sequence length="61" mass="7115">MDRQTPDIEAMLDLAYQLVLCQLEADVYRAKQDIREMVVPIKILLLKEMEQDGQICSLDDF</sequence>
<protein>
    <submittedName>
        <fullName evidence="1">Uncharacterized protein</fullName>
    </submittedName>
</protein>
<organism evidence="1 2">
    <name type="scientific">Aquitalea magnusonii</name>
    <dbReference type="NCBI Taxonomy" id="332411"/>
    <lineage>
        <taxon>Bacteria</taxon>
        <taxon>Pseudomonadati</taxon>
        <taxon>Pseudomonadota</taxon>
        <taxon>Betaproteobacteria</taxon>
        <taxon>Neisseriales</taxon>
        <taxon>Chromobacteriaceae</taxon>
        <taxon>Aquitalea</taxon>
    </lineage>
</organism>
<dbReference type="Proteomes" id="UP000198290">
    <property type="component" value="Chromosome"/>
</dbReference>
<dbReference type="OrthoDB" id="8593098at2"/>
<reference evidence="2" key="3">
    <citation type="journal article" date="2017" name="Plant Physiol. Biochem.">
        <title>Differential oxidative and antioxidative response of duckweed Lemna minor toward plant growth promoting/inhibiting bacteria.</title>
        <authorList>
            <person name="Ishizawa H."/>
            <person name="Kuroda M."/>
            <person name="Morikawa M."/>
            <person name="Ike M."/>
        </authorList>
    </citation>
    <scope>NUCLEOTIDE SEQUENCE [LARGE SCALE GENOMIC DNA]</scope>
    <source>
        <strain evidence="2">H3</strain>
    </source>
</reference>
<dbReference type="AlphaFoldDB" id="A0A3G9GJM7"/>
<dbReference type="KEGG" id="amah:DLM_2122"/>
<gene>
    <name evidence="1" type="ORF">DLM_2122</name>
</gene>
<evidence type="ECO:0000313" key="1">
    <source>
        <dbReference type="EMBL" id="BBF85737.1"/>
    </source>
</evidence>